<sequence length="101" mass="11429">MVESHERLPNFIDIRKYINQTLSQIEQLQPDRFELTETPLWRSGRPCGMSFCLHGPRAVRLTAVWETDGNTILFYGSQGERVQRTHLAAAPAIEDCIASAA</sequence>
<dbReference type="KEGG" id="amob:HG15A2_08570"/>
<proteinExistence type="predicted"/>
<name>A0A517MRU6_9BACT</name>
<organism evidence="1 2">
    <name type="scientific">Adhaeretor mobilis</name>
    <dbReference type="NCBI Taxonomy" id="1930276"/>
    <lineage>
        <taxon>Bacteria</taxon>
        <taxon>Pseudomonadati</taxon>
        <taxon>Planctomycetota</taxon>
        <taxon>Planctomycetia</taxon>
        <taxon>Pirellulales</taxon>
        <taxon>Lacipirellulaceae</taxon>
        <taxon>Adhaeretor</taxon>
    </lineage>
</organism>
<keyword evidence="2" id="KW-1185">Reference proteome</keyword>
<reference evidence="1 2" key="1">
    <citation type="submission" date="2019-02" db="EMBL/GenBank/DDBJ databases">
        <title>Deep-cultivation of Planctomycetes and their phenomic and genomic characterization uncovers novel biology.</title>
        <authorList>
            <person name="Wiegand S."/>
            <person name="Jogler M."/>
            <person name="Boedeker C."/>
            <person name="Pinto D."/>
            <person name="Vollmers J."/>
            <person name="Rivas-Marin E."/>
            <person name="Kohn T."/>
            <person name="Peeters S.H."/>
            <person name="Heuer A."/>
            <person name="Rast P."/>
            <person name="Oberbeckmann S."/>
            <person name="Bunk B."/>
            <person name="Jeske O."/>
            <person name="Meyerdierks A."/>
            <person name="Storesund J.E."/>
            <person name="Kallscheuer N."/>
            <person name="Luecker S."/>
            <person name="Lage O.M."/>
            <person name="Pohl T."/>
            <person name="Merkel B.J."/>
            <person name="Hornburger P."/>
            <person name="Mueller R.-W."/>
            <person name="Bruemmer F."/>
            <person name="Labrenz M."/>
            <person name="Spormann A.M."/>
            <person name="Op den Camp H."/>
            <person name="Overmann J."/>
            <person name="Amann R."/>
            <person name="Jetten M.S.M."/>
            <person name="Mascher T."/>
            <person name="Medema M.H."/>
            <person name="Devos D.P."/>
            <person name="Kaster A.-K."/>
            <person name="Ovreas L."/>
            <person name="Rohde M."/>
            <person name="Galperin M.Y."/>
            <person name="Jogler C."/>
        </authorList>
    </citation>
    <scope>NUCLEOTIDE SEQUENCE [LARGE SCALE GENOMIC DNA]</scope>
    <source>
        <strain evidence="1 2">HG15A2</strain>
    </source>
</reference>
<dbReference type="OrthoDB" id="277143at2"/>
<evidence type="ECO:0000313" key="2">
    <source>
        <dbReference type="Proteomes" id="UP000319852"/>
    </source>
</evidence>
<gene>
    <name evidence="1" type="ORF">HG15A2_08570</name>
</gene>
<protein>
    <submittedName>
        <fullName evidence="1">Uncharacterized protein</fullName>
    </submittedName>
</protein>
<dbReference type="AlphaFoldDB" id="A0A517MRU6"/>
<dbReference type="Proteomes" id="UP000319852">
    <property type="component" value="Chromosome"/>
</dbReference>
<dbReference type="EMBL" id="CP036263">
    <property type="protein sequence ID" value="QDS97594.1"/>
    <property type="molecule type" value="Genomic_DNA"/>
</dbReference>
<evidence type="ECO:0000313" key="1">
    <source>
        <dbReference type="EMBL" id="QDS97594.1"/>
    </source>
</evidence>
<accession>A0A517MRU6</accession>